<evidence type="ECO:0000256" key="1">
    <source>
        <dbReference type="SAM" id="MobiDB-lite"/>
    </source>
</evidence>
<feature type="region of interest" description="Disordered" evidence="1">
    <location>
        <begin position="162"/>
        <end position="324"/>
    </location>
</feature>
<dbReference type="Proteomes" id="UP000018201">
    <property type="component" value="Unassembled WGS sequence"/>
</dbReference>
<protein>
    <submittedName>
        <fullName evidence="3">Uncharacterized protein</fullName>
    </submittedName>
</protein>
<feature type="compositionally biased region" description="Basic and acidic residues" evidence="1">
    <location>
        <begin position="257"/>
        <end position="269"/>
    </location>
</feature>
<evidence type="ECO:0000313" key="4">
    <source>
        <dbReference type="Proteomes" id="UP000018201"/>
    </source>
</evidence>
<feature type="compositionally biased region" description="Polar residues" evidence="1">
    <location>
        <begin position="205"/>
        <end position="227"/>
    </location>
</feature>
<accession>U6H1J1</accession>
<feature type="region of interest" description="Disordered" evidence="1">
    <location>
        <begin position="341"/>
        <end position="388"/>
    </location>
</feature>
<dbReference type="AlphaFoldDB" id="U6H1J1"/>
<feature type="compositionally biased region" description="Basic and acidic residues" evidence="1">
    <location>
        <begin position="341"/>
        <end position="371"/>
    </location>
</feature>
<feature type="transmembrane region" description="Helical" evidence="2">
    <location>
        <begin position="12"/>
        <end position="33"/>
    </location>
</feature>
<keyword evidence="2" id="KW-0472">Membrane</keyword>
<keyword evidence="2" id="KW-0812">Transmembrane</keyword>
<feature type="compositionally biased region" description="Basic residues" evidence="1">
    <location>
        <begin position="372"/>
        <end position="388"/>
    </location>
</feature>
<proteinExistence type="predicted"/>
<reference evidence="3" key="2">
    <citation type="submission" date="2013-10" db="EMBL/GenBank/DDBJ databases">
        <authorList>
            <person name="Aslett M."/>
        </authorList>
    </citation>
    <scope>NUCLEOTIDE SEQUENCE [LARGE SCALE GENOMIC DNA]</scope>
    <source>
        <strain evidence="3">Houghton</strain>
    </source>
</reference>
<sequence length="388" mass="41104">MRRFTAGAVKPLGAVATVVAIAVVLCFCGLATLSQEALGAYGPRPHLGGGLGGGGRGFVPGMRGPIPYGSGMRVPGRLGGGMRSPIPYGPNPLGGGRLGAGGLGHGLRGPGGLMAGRGPGPVMGGTGLGGHMGALGVGGNRQFDYISALHWSNFGPSHQYPSVPMGNLHGPVGTGPAGEAPSGEEPSGEAGTEAGTEESGESSSNMLNYMTQEEGGLSNQQPSSGNSWLPEESEGSSSSESAVAEGMGVEDYQEENEVGHEDAEHHAESPKPAGDNESFLAKRDDKKEHEEKEANEEEPLEARREQLHQEALENIHEKKEEAKEALLQKKEEAKEALLEKKEEAKDKLAKKEEAKDELAKKEEAKKELAKERKQRRRCWKRRRKQRIN</sequence>
<reference evidence="3" key="1">
    <citation type="submission" date="2013-10" db="EMBL/GenBank/DDBJ databases">
        <title>Genomic analysis of the causative agents of coccidiosis in chickens.</title>
        <authorList>
            <person name="Reid A.J."/>
            <person name="Blake D."/>
            <person name="Billington K."/>
            <person name="Browne H."/>
            <person name="Dunn M."/>
            <person name="Hung S."/>
            <person name="Kawahara F."/>
            <person name="Miranda-Saavedra D."/>
            <person name="Mourier T."/>
            <person name="Nagra H."/>
            <person name="Otto T.D."/>
            <person name="Rawlings N."/>
            <person name="Sanchez A."/>
            <person name="Sanders M."/>
            <person name="Subramaniam C."/>
            <person name="Tay Y."/>
            <person name="Dear P."/>
            <person name="Doerig C."/>
            <person name="Gruber A."/>
            <person name="Parkinson J."/>
            <person name="Shirley M."/>
            <person name="Wan K.L."/>
            <person name="Berriman M."/>
            <person name="Tomley F."/>
            <person name="Pain A."/>
        </authorList>
    </citation>
    <scope>NUCLEOTIDE SEQUENCE [LARGE SCALE GENOMIC DNA]</scope>
    <source>
        <strain evidence="3">Houghton</strain>
    </source>
</reference>
<name>U6H1J1_9EIME</name>
<feature type="compositionally biased region" description="Basic and acidic residues" evidence="1">
    <location>
        <begin position="300"/>
        <end position="324"/>
    </location>
</feature>
<dbReference type="OrthoDB" id="349031at2759"/>
<organism evidence="3 4">
    <name type="scientific">Eimeria praecox</name>
    <dbReference type="NCBI Taxonomy" id="51316"/>
    <lineage>
        <taxon>Eukaryota</taxon>
        <taxon>Sar</taxon>
        <taxon>Alveolata</taxon>
        <taxon>Apicomplexa</taxon>
        <taxon>Conoidasida</taxon>
        <taxon>Coccidia</taxon>
        <taxon>Eucoccidiorida</taxon>
        <taxon>Eimeriorina</taxon>
        <taxon>Eimeriidae</taxon>
        <taxon>Eimeria</taxon>
    </lineage>
</organism>
<evidence type="ECO:0000256" key="2">
    <source>
        <dbReference type="SAM" id="Phobius"/>
    </source>
</evidence>
<keyword evidence="4" id="KW-1185">Reference proteome</keyword>
<gene>
    <name evidence="3" type="ORF">EPH_0061010</name>
</gene>
<evidence type="ECO:0000313" key="3">
    <source>
        <dbReference type="EMBL" id="CDI85732.1"/>
    </source>
</evidence>
<feature type="compositionally biased region" description="Low complexity" evidence="1">
    <location>
        <begin position="177"/>
        <end position="194"/>
    </location>
</feature>
<dbReference type="VEuPathDB" id="ToxoDB:EPH_0061010"/>
<dbReference type="EMBL" id="HG694211">
    <property type="protein sequence ID" value="CDI85732.1"/>
    <property type="molecule type" value="Genomic_DNA"/>
</dbReference>
<feature type="compositionally biased region" description="Basic and acidic residues" evidence="1">
    <location>
        <begin position="280"/>
        <end position="292"/>
    </location>
</feature>
<keyword evidence="2" id="KW-1133">Transmembrane helix</keyword>
<dbReference type="CDD" id="cd06503">
    <property type="entry name" value="ATP-synt_Fo_b"/>
    <property type="match status" value="1"/>
</dbReference>